<comment type="caution">
    <text evidence="7">The sequence shown here is derived from an EMBL/GenBank/DDBJ whole genome shotgun (WGS) entry which is preliminary data.</text>
</comment>
<evidence type="ECO:0000256" key="4">
    <source>
        <dbReference type="PROSITE-ProRule" id="PRU00091"/>
    </source>
</evidence>
<dbReference type="InterPro" id="IPR029016">
    <property type="entry name" value="GAF-like_dom_sf"/>
</dbReference>
<feature type="domain" description="FYVE-type" evidence="6">
    <location>
        <begin position="512"/>
        <end position="571"/>
    </location>
</feature>
<dbReference type="GO" id="GO:0008270">
    <property type="term" value="F:zinc ion binding"/>
    <property type="evidence" value="ECO:0007669"/>
    <property type="project" value="UniProtKB-KW"/>
</dbReference>
<dbReference type="InterPro" id="IPR017455">
    <property type="entry name" value="Znf_FYVE-rel"/>
</dbReference>
<feature type="compositionally biased region" description="Low complexity" evidence="5">
    <location>
        <begin position="168"/>
        <end position="177"/>
    </location>
</feature>
<dbReference type="Gene3D" id="3.30.40.10">
    <property type="entry name" value="Zinc/RING finger domain, C3HC4 (zinc finger)"/>
    <property type="match status" value="2"/>
</dbReference>
<dbReference type="InterPro" id="IPR003018">
    <property type="entry name" value="GAF"/>
</dbReference>
<evidence type="ECO:0000256" key="5">
    <source>
        <dbReference type="SAM" id="MobiDB-lite"/>
    </source>
</evidence>
<dbReference type="InterPro" id="IPR011011">
    <property type="entry name" value="Znf_FYVE_PHD"/>
</dbReference>
<dbReference type="InterPro" id="IPR000306">
    <property type="entry name" value="Znf_FYVE"/>
</dbReference>
<sequence length="716" mass="79043">MQYVSGQFRVEKHFRFLRLQDAAAMTLAMSMGTMNQVFVDGASDEAPRILRQDQLMLPHLYAPLKSTSACHECTKAFTTFRRKYNCQMVSIRISPCRRLHLTWPLQCGEVVCRNCTVAYVAEVSNDVIDAKVCMSCVSIVEAEYHAAMPTAAAPQRSSPRASHFRHTSLSASNQSSSACGDYGGFSVESQLEELRTTRSLPATFTALVAVSSSSSTEEHLLPGHNYPVQLVTATTAYDYILDFNWANPWPKPPVVANDAQRVQVLRSYPILDGLDHVSGFDAICEFACNVLHCPVAIVSVIDDKYQRFQASVGLAQDKIPRNVAFCAHALLSKEPMAVLDTTQDERFKSNPMVTGAGIRFYASAPICAPSGHVLGTVCVMDQVTHPNGVDLSLLEVLANVVMKKMDDSERRRLPSISAPTRPSSSEDGGKVSRRNSSGSSTRVHRTSSSGHDLDCATQHLDSSKRMSTMAAIANTGVRDNVISNDAVANHQQQQQFFISPDELKPRTQWVSDSKRHVCQVCSRKFSMLLRKHHCRLCGEVICKHCAMSTMLVKQDKMVAIMACMECLRTRSGSVDPATINNSSSMSSRHHVDVDSIILHPRRGGDVPSSLESDTTLKRLATSIDETEVVDEPEPAEFIPVLLRHQAYDVDTNSTMYSNHNLILEPRVADVTPPRDFTQQEIQSMLVRLLSQSNDIQQQISQTAAPPPASSHRSTSR</sequence>
<dbReference type="SUPFAM" id="SSF55781">
    <property type="entry name" value="GAF domain-like"/>
    <property type="match status" value="1"/>
</dbReference>
<dbReference type="PANTHER" id="PTHR43102:SF2">
    <property type="entry name" value="GAF DOMAIN-CONTAINING PROTEIN"/>
    <property type="match status" value="1"/>
</dbReference>
<evidence type="ECO:0000256" key="1">
    <source>
        <dbReference type="ARBA" id="ARBA00022723"/>
    </source>
</evidence>
<keyword evidence="3" id="KW-0862">Zinc</keyword>
<dbReference type="Gene3D" id="3.30.450.40">
    <property type="match status" value="1"/>
</dbReference>
<feature type="region of interest" description="Disordered" evidence="5">
    <location>
        <begin position="151"/>
        <end position="178"/>
    </location>
</feature>
<feature type="compositionally biased region" description="Polar residues" evidence="5">
    <location>
        <begin position="417"/>
        <end position="426"/>
    </location>
</feature>
<protein>
    <recommendedName>
        <fullName evidence="6">FYVE-type domain-containing protein</fullName>
    </recommendedName>
</protein>
<evidence type="ECO:0000256" key="2">
    <source>
        <dbReference type="ARBA" id="ARBA00022771"/>
    </source>
</evidence>
<feature type="region of interest" description="Disordered" evidence="5">
    <location>
        <begin position="408"/>
        <end position="455"/>
    </location>
</feature>
<evidence type="ECO:0000313" key="8">
    <source>
        <dbReference type="Proteomes" id="UP000285060"/>
    </source>
</evidence>
<dbReference type="Proteomes" id="UP000285060">
    <property type="component" value="Unassembled WGS sequence"/>
</dbReference>
<evidence type="ECO:0000259" key="6">
    <source>
        <dbReference type="PROSITE" id="PS50178"/>
    </source>
</evidence>
<evidence type="ECO:0000313" key="7">
    <source>
        <dbReference type="EMBL" id="RHY33668.1"/>
    </source>
</evidence>
<dbReference type="InterPro" id="IPR013083">
    <property type="entry name" value="Znf_RING/FYVE/PHD"/>
</dbReference>
<accession>A0A418B6E1</accession>
<dbReference type="Pfam" id="PF01363">
    <property type="entry name" value="FYVE"/>
    <property type="match status" value="1"/>
</dbReference>
<evidence type="ECO:0000256" key="3">
    <source>
        <dbReference type="ARBA" id="ARBA00022833"/>
    </source>
</evidence>
<dbReference type="AlphaFoldDB" id="A0A418B6E1"/>
<feature type="region of interest" description="Disordered" evidence="5">
    <location>
        <begin position="696"/>
        <end position="716"/>
    </location>
</feature>
<reference evidence="7 8" key="1">
    <citation type="submission" date="2018-08" db="EMBL/GenBank/DDBJ databases">
        <title>Aphanomyces genome sequencing and annotation.</title>
        <authorList>
            <person name="Minardi D."/>
            <person name="Oidtmann B."/>
            <person name="Van Der Giezen M."/>
            <person name="Studholme D.J."/>
        </authorList>
    </citation>
    <scope>NUCLEOTIDE SEQUENCE [LARGE SCALE GENOMIC DNA]</scope>
    <source>
        <strain evidence="7 8">NJM0002</strain>
    </source>
</reference>
<keyword evidence="2 4" id="KW-0863">Zinc-finger</keyword>
<feature type="compositionally biased region" description="Low complexity" evidence="5">
    <location>
        <begin position="151"/>
        <end position="161"/>
    </location>
</feature>
<dbReference type="SMART" id="SM00064">
    <property type="entry name" value="FYVE"/>
    <property type="match status" value="1"/>
</dbReference>
<proteinExistence type="predicted"/>
<dbReference type="SUPFAM" id="SSF57903">
    <property type="entry name" value="FYVE/PHD zinc finger"/>
    <property type="match status" value="2"/>
</dbReference>
<feature type="compositionally biased region" description="Polar residues" evidence="5">
    <location>
        <begin position="434"/>
        <end position="450"/>
    </location>
</feature>
<dbReference type="VEuPathDB" id="FungiDB:H310_07083"/>
<organism evidence="7 8">
    <name type="scientific">Aphanomyces invadans</name>
    <dbReference type="NCBI Taxonomy" id="157072"/>
    <lineage>
        <taxon>Eukaryota</taxon>
        <taxon>Sar</taxon>
        <taxon>Stramenopiles</taxon>
        <taxon>Oomycota</taxon>
        <taxon>Saprolegniomycetes</taxon>
        <taxon>Saprolegniales</taxon>
        <taxon>Verrucalvaceae</taxon>
        <taxon>Aphanomyces</taxon>
    </lineage>
</organism>
<dbReference type="EMBL" id="QUSY01000064">
    <property type="protein sequence ID" value="RHY33668.1"/>
    <property type="molecule type" value="Genomic_DNA"/>
</dbReference>
<dbReference type="Pfam" id="PF01590">
    <property type="entry name" value="GAF"/>
    <property type="match status" value="1"/>
</dbReference>
<dbReference type="PROSITE" id="PS50178">
    <property type="entry name" value="ZF_FYVE"/>
    <property type="match status" value="1"/>
</dbReference>
<keyword evidence="8" id="KW-1185">Reference proteome</keyword>
<dbReference type="SMART" id="SM00065">
    <property type="entry name" value="GAF"/>
    <property type="match status" value="1"/>
</dbReference>
<name>A0A418B6E1_9STRA</name>
<dbReference type="PANTHER" id="PTHR43102">
    <property type="entry name" value="SLR1143 PROTEIN"/>
    <property type="match status" value="1"/>
</dbReference>
<gene>
    <name evidence="7" type="ORF">DYB32_002032</name>
</gene>
<keyword evidence="1" id="KW-0479">Metal-binding</keyword>